<evidence type="ECO:0000313" key="1">
    <source>
        <dbReference type="EMBL" id="PIP88118.1"/>
    </source>
</evidence>
<dbReference type="EMBL" id="PCTU01000057">
    <property type="protein sequence ID" value="PIP88118.1"/>
    <property type="molecule type" value="Genomic_DNA"/>
</dbReference>
<comment type="caution">
    <text evidence="1">The sequence shown here is derived from an EMBL/GenBank/DDBJ whole genome shotgun (WGS) entry which is preliminary data.</text>
</comment>
<sequence>MTDPNTTPETTPGIGERPPNITGYQALLVQIQDQAARDTVAGLLQAKAEHLQQTSRIPTEKLAGYIHQIKFVAVQLVSTAADQWKIIDTTQPTAQIMFKTDSGGAKDISLLSGAILP</sequence>
<accession>A0A2H0E1V0</accession>
<dbReference type="Proteomes" id="UP000229981">
    <property type="component" value="Unassembled WGS sequence"/>
</dbReference>
<protein>
    <submittedName>
        <fullName evidence="1">Uncharacterized protein</fullName>
    </submittedName>
</protein>
<dbReference type="AlphaFoldDB" id="A0A2H0E1V0"/>
<name>A0A2H0E1V0_9BACT</name>
<evidence type="ECO:0000313" key="2">
    <source>
        <dbReference type="Proteomes" id="UP000229981"/>
    </source>
</evidence>
<gene>
    <name evidence="1" type="ORF">COW80_02105</name>
</gene>
<organism evidence="1 2">
    <name type="scientific">Candidatus Beckwithbacteria bacterium CG22_combo_CG10-13_8_21_14_all_01_47_9</name>
    <dbReference type="NCBI Taxonomy" id="1974496"/>
    <lineage>
        <taxon>Bacteria</taxon>
        <taxon>Candidatus Beckwithiibacteriota</taxon>
    </lineage>
</organism>
<reference evidence="1 2" key="1">
    <citation type="submission" date="2017-09" db="EMBL/GenBank/DDBJ databases">
        <title>Depth-based differentiation of microbial function through sediment-hosted aquifers and enrichment of novel symbionts in the deep terrestrial subsurface.</title>
        <authorList>
            <person name="Probst A.J."/>
            <person name="Ladd B."/>
            <person name="Jarett J.K."/>
            <person name="Geller-Mcgrath D.E."/>
            <person name="Sieber C.M."/>
            <person name="Emerson J.B."/>
            <person name="Anantharaman K."/>
            <person name="Thomas B.C."/>
            <person name="Malmstrom R."/>
            <person name="Stieglmeier M."/>
            <person name="Klingl A."/>
            <person name="Woyke T."/>
            <person name="Ryan C.M."/>
            <person name="Banfield J.F."/>
        </authorList>
    </citation>
    <scope>NUCLEOTIDE SEQUENCE [LARGE SCALE GENOMIC DNA]</scope>
    <source>
        <strain evidence="1">CG22_combo_CG10-13_8_21_14_all_01_47_9</strain>
    </source>
</reference>
<proteinExistence type="predicted"/>